<keyword evidence="1" id="KW-0808">Transferase</keyword>
<dbReference type="PIR" id="S41544">
    <property type="entry name" value="S41544"/>
</dbReference>
<gene>
    <name evidence="8" type="primary">vsrA</name>
</gene>
<keyword evidence="4" id="KW-0175">Coiled coil</keyword>
<protein>
    <submittedName>
        <fullName evidence="8">VsrA</fullName>
    </submittedName>
</protein>
<keyword evidence="6" id="KW-1133">Transmembrane helix</keyword>
<dbReference type="InterPro" id="IPR036890">
    <property type="entry name" value="HATPase_C_sf"/>
</dbReference>
<proteinExistence type="predicted"/>
<dbReference type="GO" id="GO:0000155">
    <property type="term" value="F:phosphorelay sensor kinase activity"/>
    <property type="evidence" value="ECO:0007669"/>
    <property type="project" value="InterPro"/>
</dbReference>
<dbReference type="EMBL" id="U02041">
    <property type="protein sequence ID" value="AAA19112.1"/>
    <property type="molecule type" value="Unassigned_DNA"/>
</dbReference>
<reference evidence="8" key="1">
    <citation type="journal article" date="1994" name="Mol. Microbiol.">
        <title>VsrA, a second two-component sensor regulating virulence genes of Pseudomonas solanacearum.</title>
        <authorList>
            <person name="Schell M.A."/>
            <person name="Denny T.P."/>
            <person name="Huang J."/>
        </authorList>
    </citation>
    <scope>NUCLEOTIDE SEQUENCE</scope>
    <source>
        <strain evidence="8">AW</strain>
    </source>
</reference>
<dbReference type="PROSITE" id="PS50109">
    <property type="entry name" value="HIS_KIN"/>
    <property type="match status" value="1"/>
</dbReference>
<sequence>MMRIAIKKHTQTRAASGGLTRCSRSACHAVISALHPAACRRHPADAGRTDCVRDGQHSPEPGVPAVIQSQQAETAINELLAELVNAEAGQRGFLLTGKDEYLDPYNKAIPHIHALMAEIRDHYANDPEALKLFSETALQVSRKLTEMELTLIYGKRDLEVALDLIRTDFGKASMEAVRQGLDRLRQREIGTVARSLEHAERDLPLSRYGIALITAVNIILLVVLGMQHAKRLAATEQERDKLEEESQKLDRMVRERTRQLSDLAAHLQRVTEDEKTRLARELHDELGAILTATKMDLHWLRSRYTASEPAVAEKITRVMAHVDQGIQIKRRLIEDLRPTILLNLGLAEAITQLTEDVGTRNQWQTEVSLPDEMPKLTDDAAIALYRIVQESLTNASKYAHASIVSVALDASEEGVRLRVRDNGRGFPADVERRRMVGHHGLLGMEQRAIALGGTLTIDSTPGGGVTIIVELPPTDAVVDRGDAGNGPAAGDMPVAGKGNALV</sequence>
<dbReference type="CDD" id="cd16917">
    <property type="entry name" value="HATPase_UhpB-NarQ-NarX-like"/>
    <property type="match status" value="1"/>
</dbReference>
<dbReference type="CDD" id="cd19410">
    <property type="entry name" value="HK9-like_sensor"/>
    <property type="match status" value="1"/>
</dbReference>
<dbReference type="AlphaFoldDB" id="Q52558"/>
<dbReference type="GO" id="GO:0016020">
    <property type="term" value="C:membrane"/>
    <property type="evidence" value="ECO:0007669"/>
    <property type="project" value="InterPro"/>
</dbReference>
<dbReference type="Pfam" id="PF05227">
    <property type="entry name" value="CHASE3"/>
    <property type="match status" value="1"/>
</dbReference>
<evidence type="ECO:0000256" key="6">
    <source>
        <dbReference type="SAM" id="Phobius"/>
    </source>
</evidence>
<evidence type="ECO:0000256" key="1">
    <source>
        <dbReference type="ARBA" id="ARBA00022679"/>
    </source>
</evidence>
<evidence type="ECO:0000259" key="7">
    <source>
        <dbReference type="PROSITE" id="PS50109"/>
    </source>
</evidence>
<dbReference type="GO" id="GO:0046983">
    <property type="term" value="F:protein dimerization activity"/>
    <property type="evidence" value="ECO:0007669"/>
    <property type="project" value="InterPro"/>
</dbReference>
<name>Q52558_RALSL</name>
<dbReference type="InterPro" id="IPR050482">
    <property type="entry name" value="Sensor_HK_TwoCompSys"/>
</dbReference>
<dbReference type="SUPFAM" id="SSF55874">
    <property type="entry name" value="ATPase domain of HSP90 chaperone/DNA topoisomerase II/histidine kinase"/>
    <property type="match status" value="1"/>
</dbReference>
<evidence type="ECO:0000256" key="5">
    <source>
        <dbReference type="SAM" id="MobiDB-lite"/>
    </source>
</evidence>
<dbReference type="Gene3D" id="3.30.565.10">
    <property type="entry name" value="Histidine kinase-like ATPase, C-terminal domain"/>
    <property type="match status" value="1"/>
</dbReference>
<dbReference type="InterPro" id="IPR007891">
    <property type="entry name" value="CHASE3"/>
</dbReference>
<keyword evidence="3" id="KW-0902">Two-component regulatory system</keyword>
<accession>Q52558</accession>
<evidence type="ECO:0000256" key="4">
    <source>
        <dbReference type="SAM" id="Coils"/>
    </source>
</evidence>
<dbReference type="Pfam" id="PF02518">
    <property type="entry name" value="HATPase_c"/>
    <property type="match status" value="1"/>
</dbReference>
<organism evidence="8">
    <name type="scientific">Ralstonia solanacearum</name>
    <name type="common">Pseudomonas solanacearum</name>
    <dbReference type="NCBI Taxonomy" id="305"/>
    <lineage>
        <taxon>Bacteria</taxon>
        <taxon>Pseudomonadati</taxon>
        <taxon>Pseudomonadota</taxon>
        <taxon>Betaproteobacteria</taxon>
        <taxon>Burkholderiales</taxon>
        <taxon>Burkholderiaceae</taxon>
        <taxon>Ralstonia</taxon>
        <taxon>Ralstonia solanacearum species complex</taxon>
    </lineage>
</organism>
<keyword evidence="6" id="KW-0812">Transmembrane</keyword>
<feature type="coiled-coil region" evidence="4">
    <location>
        <begin position="225"/>
        <end position="259"/>
    </location>
</feature>
<feature type="transmembrane region" description="Helical" evidence="6">
    <location>
        <begin position="208"/>
        <end position="226"/>
    </location>
</feature>
<dbReference type="PANTHER" id="PTHR24421:SF59">
    <property type="entry name" value="OXYGEN SENSOR HISTIDINE KINASE NREB"/>
    <property type="match status" value="1"/>
</dbReference>
<feature type="domain" description="Histidine kinase" evidence="7">
    <location>
        <begin position="277"/>
        <end position="475"/>
    </location>
</feature>
<dbReference type="Pfam" id="PF07730">
    <property type="entry name" value="HisKA_3"/>
    <property type="match status" value="1"/>
</dbReference>
<feature type="region of interest" description="Disordered" evidence="5">
    <location>
        <begin position="481"/>
        <end position="502"/>
    </location>
</feature>
<dbReference type="Gene3D" id="1.20.5.1930">
    <property type="match status" value="1"/>
</dbReference>
<evidence type="ECO:0000256" key="2">
    <source>
        <dbReference type="ARBA" id="ARBA00022777"/>
    </source>
</evidence>
<dbReference type="InterPro" id="IPR005467">
    <property type="entry name" value="His_kinase_dom"/>
</dbReference>
<dbReference type="InterPro" id="IPR011712">
    <property type="entry name" value="Sig_transdc_His_kin_sub3_dim/P"/>
</dbReference>
<dbReference type="SMART" id="SM00387">
    <property type="entry name" value="HATPase_c"/>
    <property type="match status" value="1"/>
</dbReference>
<keyword evidence="6" id="KW-0472">Membrane</keyword>
<evidence type="ECO:0000313" key="8">
    <source>
        <dbReference type="EMBL" id="AAA19112.1"/>
    </source>
</evidence>
<dbReference type="PANTHER" id="PTHR24421">
    <property type="entry name" value="NITRATE/NITRITE SENSOR PROTEIN NARX-RELATED"/>
    <property type="match status" value="1"/>
</dbReference>
<keyword evidence="2" id="KW-0418">Kinase</keyword>
<evidence type="ECO:0000256" key="3">
    <source>
        <dbReference type="ARBA" id="ARBA00023012"/>
    </source>
</evidence>
<dbReference type="InterPro" id="IPR003594">
    <property type="entry name" value="HATPase_dom"/>
</dbReference>